<organism evidence="2 3">
    <name type="scientific">Deinococcus oregonensis</name>
    <dbReference type="NCBI Taxonomy" id="1805970"/>
    <lineage>
        <taxon>Bacteria</taxon>
        <taxon>Thermotogati</taxon>
        <taxon>Deinococcota</taxon>
        <taxon>Deinococci</taxon>
        <taxon>Deinococcales</taxon>
        <taxon>Deinococcaceae</taxon>
        <taxon>Deinococcus</taxon>
    </lineage>
</organism>
<proteinExistence type="predicted"/>
<name>A0ABV6AXD5_9DEIO</name>
<dbReference type="Proteomes" id="UP001589733">
    <property type="component" value="Unassembled WGS sequence"/>
</dbReference>
<gene>
    <name evidence="2" type="ORF">ACFFLM_02380</name>
</gene>
<dbReference type="RefSeq" id="WP_380005156.1">
    <property type="nucleotide sequence ID" value="NZ_JBHLYR010000009.1"/>
</dbReference>
<evidence type="ECO:0000259" key="1">
    <source>
        <dbReference type="Pfam" id="PF24698"/>
    </source>
</evidence>
<dbReference type="Pfam" id="PF24698">
    <property type="entry name" value="DUF7662"/>
    <property type="match status" value="1"/>
</dbReference>
<sequence length="289" mass="31009">MRTLKVQLREDEQILLETEGRTTLAPEQLLALLPQLLGLKHAPPLPLATRKYLPLSEYLRESSARTLTLTFAEIEDLLGFDLPPSAKKHRAWWSNSSTGHSQAAAWLNPGWEVAGVTRTTVTFQHRKGEDMNIITGRVGGTSVGYDLNLTWSAPELTGRIGGSTVGRDVKLHIEHGRVQGHVGGQMLGFEVKGTLTSERIDLRFGGKLIGADLSVELHNSTATGRLGGKKLGYDVQLTQTSGGWHGRIGAGLDGYDVILSGEVPSELATLAAAMAFQALQDDVAGATAG</sequence>
<feature type="domain" description="DUF7662" evidence="1">
    <location>
        <begin position="52"/>
        <end position="121"/>
    </location>
</feature>
<protein>
    <recommendedName>
        <fullName evidence="1">DUF7662 domain-containing protein</fullName>
    </recommendedName>
</protein>
<comment type="caution">
    <text evidence="2">The sequence shown here is derived from an EMBL/GenBank/DDBJ whole genome shotgun (WGS) entry which is preliminary data.</text>
</comment>
<dbReference type="InterPro" id="IPR056079">
    <property type="entry name" value="DUF7662"/>
</dbReference>
<dbReference type="EMBL" id="JBHLYR010000009">
    <property type="protein sequence ID" value="MFB9990833.1"/>
    <property type="molecule type" value="Genomic_DNA"/>
</dbReference>
<evidence type="ECO:0000313" key="3">
    <source>
        <dbReference type="Proteomes" id="UP001589733"/>
    </source>
</evidence>
<accession>A0ABV6AXD5</accession>
<keyword evidence="3" id="KW-1185">Reference proteome</keyword>
<evidence type="ECO:0000313" key="2">
    <source>
        <dbReference type="EMBL" id="MFB9990833.1"/>
    </source>
</evidence>
<reference evidence="2 3" key="1">
    <citation type="submission" date="2024-09" db="EMBL/GenBank/DDBJ databases">
        <authorList>
            <person name="Sun Q."/>
            <person name="Mori K."/>
        </authorList>
    </citation>
    <scope>NUCLEOTIDE SEQUENCE [LARGE SCALE GENOMIC DNA]</scope>
    <source>
        <strain evidence="2 3">JCM 13503</strain>
    </source>
</reference>